<dbReference type="PANTHER" id="PTHR24287:SF1">
    <property type="entry name" value="P450, PUTATIVE (EUROFUNG)-RELATED"/>
    <property type="match status" value="1"/>
</dbReference>
<gene>
    <name evidence="11" type="ORF">DFH08DRAFT_52062</name>
</gene>
<dbReference type="AlphaFoldDB" id="A0AAD6Z2E8"/>
<keyword evidence="5 9" id="KW-0560">Oxidoreductase</keyword>
<evidence type="ECO:0000256" key="9">
    <source>
        <dbReference type="RuleBase" id="RU000461"/>
    </source>
</evidence>
<evidence type="ECO:0000256" key="1">
    <source>
        <dbReference type="ARBA" id="ARBA00001971"/>
    </source>
</evidence>
<dbReference type="CDD" id="cd11063">
    <property type="entry name" value="CYP52"/>
    <property type="match status" value="1"/>
</dbReference>
<keyword evidence="4 8" id="KW-0479">Metal-binding</keyword>
<evidence type="ECO:0000256" key="2">
    <source>
        <dbReference type="ARBA" id="ARBA00010617"/>
    </source>
</evidence>
<accession>A0AAD6Z2E8</accession>
<proteinExistence type="inferred from homology"/>
<dbReference type="PANTHER" id="PTHR24287">
    <property type="entry name" value="P450, PUTATIVE (EUROFUNG)-RELATED"/>
    <property type="match status" value="1"/>
</dbReference>
<evidence type="ECO:0000256" key="4">
    <source>
        <dbReference type="ARBA" id="ARBA00022723"/>
    </source>
</evidence>
<feature type="binding site" description="axial binding residue" evidence="8">
    <location>
        <position position="513"/>
    </location>
    <ligand>
        <name>heme</name>
        <dbReference type="ChEBI" id="CHEBI:30413"/>
    </ligand>
    <ligandPart>
        <name>Fe</name>
        <dbReference type="ChEBI" id="CHEBI:18248"/>
    </ligandPart>
</feature>
<dbReference type="GO" id="GO:0020037">
    <property type="term" value="F:heme binding"/>
    <property type="evidence" value="ECO:0007669"/>
    <property type="project" value="InterPro"/>
</dbReference>
<dbReference type="InterPro" id="IPR002401">
    <property type="entry name" value="Cyt_P450_E_grp-I"/>
</dbReference>
<dbReference type="PROSITE" id="PS00086">
    <property type="entry name" value="CYTOCHROME_P450"/>
    <property type="match status" value="1"/>
</dbReference>
<dbReference type="Proteomes" id="UP001218218">
    <property type="component" value="Unassembled WGS sequence"/>
</dbReference>
<evidence type="ECO:0000256" key="7">
    <source>
        <dbReference type="ARBA" id="ARBA00023033"/>
    </source>
</evidence>
<evidence type="ECO:0000313" key="11">
    <source>
        <dbReference type="EMBL" id="KAJ7304553.1"/>
    </source>
</evidence>
<dbReference type="GO" id="GO:0016705">
    <property type="term" value="F:oxidoreductase activity, acting on paired donors, with incorporation or reduction of molecular oxygen"/>
    <property type="evidence" value="ECO:0007669"/>
    <property type="project" value="InterPro"/>
</dbReference>
<dbReference type="SUPFAM" id="SSF48264">
    <property type="entry name" value="Cytochrome P450"/>
    <property type="match status" value="1"/>
</dbReference>
<organism evidence="11 12">
    <name type="scientific">Mycena albidolilacea</name>
    <dbReference type="NCBI Taxonomy" id="1033008"/>
    <lineage>
        <taxon>Eukaryota</taxon>
        <taxon>Fungi</taxon>
        <taxon>Dikarya</taxon>
        <taxon>Basidiomycota</taxon>
        <taxon>Agaricomycotina</taxon>
        <taxon>Agaricomycetes</taxon>
        <taxon>Agaricomycetidae</taxon>
        <taxon>Agaricales</taxon>
        <taxon>Marasmiineae</taxon>
        <taxon>Mycenaceae</taxon>
        <taxon>Mycena</taxon>
    </lineage>
</organism>
<dbReference type="InterPro" id="IPR001128">
    <property type="entry name" value="Cyt_P450"/>
</dbReference>
<keyword evidence="3 8" id="KW-0349">Heme</keyword>
<comment type="similarity">
    <text evidence="2 9">Belongs to the cytochrome P450 family.</text>
</comment>
<keyword evidence="10" id="KW-1133">Transmembrane helix</keyword>
<dbReference type="GO" id="GO:0004497">
    <property type="term" value="F:monooxygenase activity"/>
    <property type="evidence" value="ECO:0007669"/>
    <property type="project" value="UniProtKB-KW"/>
</dbReference>
<dbReference type="GO" id="GO:0005506">
    <property type="term" value="F:iron ion binding"/>
    <property type="evidence" value="ECO:0007669"/>
    <property type="project" value="InterPro"/>
</dbReference>
<reference evidence="11" key="1">
    <citation type="submission" date="2023-03" db="EMBL/GenBank/DDBJ databases">
        <title>Massive genome expansion in bonnet fungi (Mycena s.s.) driven by repeated elements and novel gene families across ecological guilds.</title>
        <authorList>
            <consortium name="Lawrence Berkeley National Laboratory"/>
            <person name="Harder C.B."/>
            <person name="Miyauchi S."/>
            <person name="Viragh M."/>
            <person name="Kuo A."/>
            <person name="Thoen E."/>
            <person name="Andreopoulos B."/>
            <person name="Lu D."/>
            <person name="Skrede I."/>
            <person name="Drula E."/>
            <person name="Henrissat B."/>
            <person name="Morin E."/>
            <person name="Kohler A."/>
            <person name="Barry K."/>
            <person name="LaButti K."/>
            <person name="Morin E."/>
            <person name="Salamov A."/>
            <person name="Lipzen A."/>
            <person name="Mereny Z."/>
            <person name="Hegedus B."/>
            <person name="Baldrian P."/>
            <person name="Stursova M."/>
            <person name="Weitz H."/>
            <person name="Taylor A."/>
            <person name="Grigoriev I.V."/>
            <person name="Nagy L.G."/>
            <person name="Martin F."/>
            <person name="Kauserud H."/>
        </authorList>
    </citation>
    <scope>NUCLEOTIDE SEQUENCE</scope>
    <source>
        <strain evidence="11">CBHHK002</strain>
    </source>
</reference>
<keyword evidence="10" id="KW-0812">Transmembrane</keyword>
<dbReference type="InterPro" id="IPR047146">
    <property type="entry name" value="Cyt_P450_E_CYP52_fungi"/>
</dbReference>
<evidence type="ECO:0000256" key="3">
    <source>
        <dbReference type="ARBA" id="ARBA00022617"/>
    </source>
</evidence>
<evidence type="ECO:0000256" key="5">
    <source>
        <dbReference type="ARBA" id="ARBA00023002"/>
    </source>
</evidence>
<name>A0AAD6Z2E8_9AGAR</name>
<keyword evidence="6 8" id="KW-0408">Iron</keyword>
<dbReference type="PRINTS" id="PR00385">
    <property type="entry name" value="P450"/>
</dbReference>
<keyword evidence="12" id="KW-1185">Reference proteome</keyword>
<dbReference type="PRINTS" id="PR00463">
    <property type="entry name" value="EP450I"/>
</dbReference>
<evidence type="ECO:0000313" key="12">
    <source>
        <dbReference type="Proteomes" id="UP001218218"/>
    </source>
</evidence>
<feature type="transmembrane region" description="Helical" evidence="10">
    <location>
        <begin position="41"/>
        <end position="61"/>
    </location>
</feature>
<dbReference type="Gene3D" id="1.10.630.10">
    <property type="entry name" value="Cytochrome P450"/>
    <property type="match status" value="1"/>
</dbReference>
<keyword evidence="7 9" id="KW-0503">Monooxygenase</keyword>
<dbReference type="EMBL" id="JARIHO010000101">
    <property type="protein sequence ID" value="KAJ7304553.1"/>
    <property type="molecule type" value="Genomic_DNA"/>
</dbReference>
<dbReference type="InterPro" id="IPR036396">
    <property type="entry name" value="Cyt_P450_sf"/>
</dbReference>
<comment type="caution">
    <text evidence="11">The sequence shown here is derived from an EMBL/GenBank/DDBJ whole genome shotgun (WGS) entry which is preliminary data.</text>
</comment>
<evidence type="ECO:0000256" key="8">
    <source>
        <dbReference type="PIRSR" id="PIRSR602401-1"/>
    </source>
</evidence>
<evidence type="ECO:0000256" key="10">
    <source>
        <dbReference type="SAM" id="Phobius"/>
    </source>
</evidence>
<comment type="cofactor">
    <cofactor evidence="1 8">
        <name>heme</name>
        <dbReference type="ChEBI" id="CHEBI:30413"/>
    </cofactor>
</comment>
<sequence length="587" mass="66662">MVTPGVAFLLRSSPVLSIPLVLGVGLRPLSRQLGGPEIAAWIVISLALTSLPLYAVFRVLLRDWRNQRAADALGARLVPVKKGKSIGSIDILRQMRHNRKHGYPADGLNQGVEELGPVVNFKVLWMDTILTTSPEHVKLILSTDFNNYVKGDRFKYGMRSVLGTGVFNSDGDQWKFHRQMTRPFFNRDRISDFDILDRHADDVISLLRQRSNAGYSVDFQDLIGRFTMDSASEFLFNNCVNSLKANVPYPRNAASPPPQPTTYAAQAANTFVDAFTLAMLRLSEREELGRIWPLFEIFGDKTAEPMRDISKFLDPVIEAAMEKKHLAGTKEKGGDAEELSLLDELLNTTSDPRVLKDEILNMLLAGRDTTMHTLTVVIYFFTMHPDVCARVREEVLAHVGPSRRPTYEDIRDMKYLRAVLNETMRLYPSVPFNVRENINATVWPSPDPNEKPLYIPAGSKLPYSVFMMHRRKDLWGPDAEEFSPDRFLDDRLQTYLLKNNFQFLPFNAGPRICLGQQFAYNEMSFMIIRLLQAFSSFTLDEEAFAPEGRPPREWANTAGRKSIERFRPKLHLTMSTAGGLWIKVKDA</sequence>
<keyword evidence="10" id="KW-0472">Membrane</keyword>
<evidence type="ECO:0000256" key="6">
    <source>
        <dbReference type="ARBA" id="ARBA00023004"/>
    </source>
</evidence>
<protein>
    <submittedName>
        <fullName evidence="11">Cytochrome P450 monooxygenase pc-1</fullName>
    </submittedName>
</protein>
<dbReference type="InterPro" id="IPR017972">
    <property type="entry name" value="Cyt_P450_CS"/>
</dbReference>
<dbReference type="Pfam" id="PF00067">
    <property type="entry name" value="p450"/>
    <property type="match status" value="1"/>
</dbReference>